<evidence type="ECO:0000313" key="8">
    <source>
        <dbReference type="EMBL" id="CAL4768600.1"/>
    </source>
</evidence>
<proteinExistence type="predicted"/>
<dbReference type="Pfam" id="PF04142">
    <property type="entry name" value="Nuc_sug_transp"/>
    <property type="match status" value="1"/>
</dbReference>
<evidence type="ECO:0000256" key="2">
    <source>
        <dbReference type="ARBA" id="ARBA00022692"/>
    </source>
</evidence>
<keyword evidence="2" id="KW-0812">Transmembrane</keyword>
<dbReference type="PANTHER" id="PTHR10231">
    <property type="entry name" value="NUCLEOTIDE-SUGAR TRANSMEMBRANE TRANSPORTER"/>
    <property type="match status" value="1"/>
</dbReference>
<dbReference type="Proteomes" id="UP001152797">
    <property type="component" value="Unassembled WGS sequence"/>
</dbReference>
<reference evidence="7" key="2">
    <citation type="submission" date="2024-04" db="EMBL/GenBank/DDBJ databases">
        <authorList>
            <person name="Chen Y."/>
            <person name="Shah S."/>
            <person name="Dougan E. K."/>
            <person name="Thang M."/>
            <person name="Chan C."/>
        </authorList>
    </citation>
    <scope>NUCLEOTIDE SEQUENCE [LARGE SCALE GENOMIC DNA]</scope>
</reference>
<dbReference type="GO" id="GO:0000139">
    <property type="term" value="C:Golgi membrane"/>
    <property type="evidence" value="ECO:0007669"/>
    <property type="project" value="InterPro"/>
</dbReference>
<evidence type="ECO:0000256" key="4">
    <source>
        <dbReference type="ARBA" id="ARBA00023136"/>
    </source>
</evidence>
<evidence type="ECO:0000313" key="9">
    <source>
        <dbReference type="Proteomes" id="UP001152797"/>
    </source>
</evidence>
<evidence type="ECO:0000256" key="1">
    <source>
        <dbReference type="ARBA" id="ARBA00004141"/>
    </source>
</evidence>
<evidence type="ECO:0000256" key="3">
    <source>
        <dbReference type="ARBA" id="ARBA00022989"/>
    </source>
</evidence>
<keyword evidence="3" id="KW-1133">Transmembrane helix</keyword>
<dbReference type="OrthoDB" id="10518536at2759"/>
<gene>
    <name evidence="6" type="ORF">C1SCF055_LOCUS9092</name>
</gene>
<keyword evidence="4" id="KW-0472">Membrane</keyword>
<evidence type="ECO:0000256" key="5">
    <source>
        <dbReference type="SAM" id="MobiDB-lite"/>
    </source>
</evidence>
<feature type="region of interest" description="Disordered" evidence="5">
    <location>
        <begin position="1"/>
        <end position="50"/>
    </location>
</feature>
<dbReference type="EMBL" id="CAMXCT030000622">
    <property type="protein sequence ID" value="CAL4768600.1"/>
    <property type="molecule type" value="Genomic_DNA"/>
</dbReference>
<dbReference type="InterPro" id="IPR007271">
    <property type="entry name" value="Nuc_sug_transpt"/>
</dbReference>
<evidence type="ECO:0000313" key="7">
    <source>
        <dbReference type="EMBL" id="CAL1134663.1"/>
    </source>
</evidence>
<dbReference type="EMBL" id="CAMXCT020000622">
    <property type="protein sequence ID" value="CAL1134663.1"/>
    <property type="molecule type" value="Genomic_DNA"/>
</dbReference>
<protein>
    <submittedName>
        <fullName evidence="8">Sugar phosphate transporter domain-containing protein</fullName>
    </submittedName>
</protein>
<feature type="compositionally biased region" description="Basic and acidic residues" evidence="5">
    <location>
        <begin position="41"/>
        <end position="50"/>
    </location>
</feature>
<reference evidence="6" key="1">
    <citation type="submission" date="2022-10" db="EMBL/GenBank/DDBJ databases">
        <authorList>
            <person name="Chen Y."/>
            <person name="Dougan E. K."/>
            <person name="Chan C."/>
            <person name="Rhodes N."/>
            <person name="Thang M."/>
        </authorList>
    </citation>
    <scope>NUCLEOTIDE SEQUENCE</scope>
</reference>
<sequence>MGRSWWKLGSQAEQDLPRMTRTAKTPAQTPSTIETRSPPETPEKMTPRERMDPCKVQLRMLQAAVWSMALGIAHPFFTELSKSAHLHEFEGGVLVRDTRRVMPFHLITLTLTSQTLAVLIAACTRAYLCGSVQVAARELFDPRMEKFLPIGILYGVGDFLQTMACNKSSTPVVLLVGQSKLFLSALLSKVVLDSQPNRTNWLCLLTISLATMASTDISANDALAHSEEFKGALLALLKAVLSTTGAVWCERVYKGSGQSDFWVVSFRVQLSMLMTSIVLLLVNNNPMELWATGLFSSGPYPVCSGGLPPGCEGSVCACTTTAGWDYKTCLAMVAIILNGYATGFFLKHLSAVCKAVCNLGSSGLCCAACWAMGFGSCSIAQVCVTVIVLLHSGDYALEKAQAASCTKRTDLQVANEEWTANYSKGSTGAEKPKLATEDP</sequence>
<dbReference type="AlphaFoldDB" id="A0A9P1FM85"/>
<accession>A0A9P1FM85</accession>
<evidence type="ECO:0000313" key="6">
    <source>
        <dbReference type="EMBL" id="CAI3981288.1"/>
    </source>
</evidence>
<name>A0A9P1FM85_9DINO</name>
<comment type="subcellular location">
    <subcellularLocation>
        <location evidence="1">Membrane</location>
        <topology evidence="1">Multi-pass membrane protein</topology>
    </subcellularLocation>
</comment>
<keyword evidence="9" id="KW-1185">Reference proteome</keyword>
<dbReference type="EMBL" id="CAMXCT010000622">
    <property type="protein sequence ID" value="CAI3981288.1"/>
    <property type="molecule type" value="Genomic_DNA"/>
</dbReference>
<dbReference type="GO" id="GO:0015165">
    <property type="term" value="F:pyrimidine nucleotide-sugar transmembrane transporter activity"/>
    <property type="evidence" value="ECO:0007669"/>
    <property type="project" value="InterPro"/>
</dbReference>
<organism evidence="6">
    <name type="scientific">Cladocopium goreaui</name>
    <dbReference type="NCBI Taxonomy" id="2562237"/>
    <lineage>
        <taxon>Eukaryota</taxon>
        <taxon>Sar</taxon>
        <taxon>Alveolata</taxon>
        <taxon>Dinophyceae</taxon>
        <taxon>Suessiales</taxon>
        <taxon>Symbiodiniaceae</taxon>
        <taxon>Cladocopium</taxon>
    </lineage>
</organism>
<feature type="compositionally biased region" description="Polar residues" evidence="5">
    <location>
        <begin position="22"/>
        <end position="35"/>
    </location>
</feature>
<comment type="caution">
    <text evidence="6">The sequence shown here is derived from an EMBL/GenBank/DDBJ whole genome shotgun (WGS) entry which is preliminary data.</text>
</comment>